<keyword evidence="4" id="KW-1185">Reference proteome</keyword>
<feature type="region of interest" description="Disordered" evidence="1">
    <location>
        <begin position="79"/>
        <end position="116"/>
    </location>
</feature>
<reference evidence="3" key="1">
    <citation type="submission" date="2021-07" db="EMBL/GenBank/DDBJ databases">
        <title>Neiella marina sp. nov., isolated from the intestinal content of sea cucumber Apostichopus japonicus.</title>
        <authorList>
            <person name="Bai X."/>
        </authorList>
    </citation>
    <scope>NUCLEOTIDE SEQUENCE</scope>
    <source>
        <strain evidence="3">126</strain>
    </source>
</reference>
<dbReference type="Proteomes" id="UP001166251">
    <property type="component" value="Unassembled WGS sequence"/>
</dbReference>
<dbReference type="RefSeq" id="WP_220104003.1">
    <property type="nucleotide sequence ID" value="NZ_JAHZSS010000010.1"/>
</dbReference>
<organism evidence="3 4">
    <name type="scientific">Neiella holothuriorum</name>
    <dbReference type="NCBI Taxonomy" id="2870530"/>
    <lineage>
        <taxon>Bacteria</taxon>
        <taxon>Pseudomonadati</taxon>
        <taxon>Pseudomonadota</taxon>
        <taxon>Gammaproteobacteria</taxon>
        <taxon>Alteromonadales</taxon>
        <taxon>Echinimonadaceae</taxon>
        <taxon>Neiella</taxon>
    </lineage>
</organism>
<comment type="caution">
    <text evidence="3">The sequence shown here is derived from an EMBL/GenBank/DDBJ whole genome shotgun (WGS) entry which is preliminary data.</text>
</comment>
<evidence type="ECO:0000259" key="2">
    <source>
        <dbReference type="Pfam" id="PF05406"/>
    </source>
</evidence>
<sequence>MNLRTYYTLLMFQNPAENKDKFYEVTINSSYKDGIENHTVTTCYGRRGSAGTTNNIGDFGLLSAAVAKAKAATSKKLNSKRDRYELESSNDQTSQWNTERQKVAEQEQQKSQAAKRDALASSLQRTALIAMSRPTGANLVEFAYLDDDELVVCCKADSNGVALGMFDLCEIVSDENVLKVVSNSGDYTTMKVNVSKPEWLSADRCSQ</sequence>
<feature type="domain" description="WGR" evidence="2">
    <location>
        <begin position="8"/>
        <end position="78"/>
    </location>
</feature>
<feature type="compositionally biased region" description="Basic and acidic residues" evidence="1">
    <location>
        <begin position="99"/>
        <end position="116"/>
    </location>
</feature>
<dbReference type="Pfam" id="PF05406">
    <property type="entry name" value="WGR"/>
    <property type="match status" value="1"/>
</dbReference>
<accession>A0ABS7EG76</accession>
<protein>
    <submittedName>
        <fullName evidence="3">WGR domain-containing protein</fullName>
    </submittedName>
</protein>
<evidence type="ECO:0000313" key="4">
    <source>
        <dbReference type="Proteomes" id="UP001166251"/>
    </source>
</evidence>
<gene>
    <name evidence="3" type="ORF">K0504_09750</name>
</gene>
<dbReference type="EMBL" id="JAHZSS010000010">
    <property type="protein sequence ID" value="MBW8191320.1"/>
    <property type="molecule type" value="Genomic_DNA"/>
</dbReference>
<feature type="compositionally biased region" description="Polar residues" evidence="1">
    <location>
        <begin position="87"/>
        <end position="98"/>
    </location>
</feature>
<name>A0ABS7EG76_9GAMM</name>
<dbReference type="Gene3D" id="2.20.140.10">
    <property type="entry name" value="WGR domain"/>
    <property type="match status" value="1"/>
</dbReference>
<dbReference type="InterPro" id="IPR008893">
    <property type="entry name" value="WGR_domain"/>
</dbReference>
<evidence type="ECO:0000256" key="1">
    <source>
        <dbReference type="SAM" id="MobiDB-lite"/>
    </source>
</evidence>
<proteinExistence type="predicted"/>
<evidence type="ECO:0000313" key="3">
    <source>
        <dbReference type="EMBL" id="MBW8191320.1"/>
    </source>
</evidence>